<dbReference type="AlphaFoldDB" id="A0A7J8P3S4"/>
<organism evidence="2 3">
    <name type="scientific">Gossypium raimondii</name>
    <name type="common">Peruvian cotton</name>
    <name type="synonym">Gossypium klotzschianum subsp. raimondii</name>
    <dbReference type="NCBI Taxonomy" id="29730"/>
    <lineage>
        <taxon>Eukaryota</taxon>
        <taxon>Viridiplantae</taxon>
        <taxon>Streptophyta</taxon>
        <taxon>Embryophyta</taxon>
        <taxon>Tracheophyta</taxon>
        <taxon>Spermatophyta</taxon>
        <taxon>Magnoliopsida</taxon>
        <taxon>eudicotyledons</taxon>
        <taxon>Gunneridae</taxon>
        <taxon>Pentapetalae</taxon>
        <taxon>rosids</taxon>
        <taxon>malvids</taxon>
        <taxon>Malvales</taxon>
        <taxon>Malvaceae</taxon>
        <taxon>Malvoideae</taxon>
        <taxon>Gossypium</taxon>
    </lineage>
</organism>
<gene>
    <name evidence="2" type="ORF">Gorai_014642</name>
</gene>
<comment type="caution">
    <text evidence="2">The sequence shown here is derived from an EMBL/GenBank/DDBJ whole genome shotgun (WGS) entry which is preliminary data.</text>
</comment>
<evidence type="ECO:0000256" key="1">
    <source>
        <dbReference type="SAM" id="MobiDB-lite"/>
    </source>
</evidence>
<dbReference type="EMBL" id="JABEZZ010000004">
    <property type="protein sequence ID" value="MBA0583798.1"/>
    <property type="molecule type" value="Genomic_DNA"/>
</dbReference>
<sequence>MPTPGTGNHSRITAKTVTTFLTT</sequence>
<feature type="region of interest" description="Disordered" evidence="1">
    <location>
        <begin position="1"/>
        <end position="23"/>
    </location>
</feature>
<evidence type="ECO:0000313" key="2">
    <source>
        <dbReference type="EMBL" id="MBA0583798.1"/>
    </source>
</evidence>
<dbReference type="Proteomes" id="UP000593578">
    <property type="component" value="Unassembled WGS sequence"/>
</dbReference>
<reference evidence="2 3" key="1">
    <citation type="journal article" date="2019" name="Genome Biol. Evol.">
        <title>Insights into the evolution of the New World diploid cottons (Gossypium, subgenus Houzingenia) based on genome sequencing.</title>
        <authorList>
            <person name="Grover C.E."/>
            <person name="Arick M.A. 2nd"/>
            <person name="Thrash A."/>
            <person name="Conover J.L."/>
            <person name="Sanders W.S."/>
            <person name="Peterson D.G."/>
            <person name="Frelichowski J.E."/>
            <person name="Scheffler J.A."/>
            <person name="Scheffler B.E."/>
            <person name="Wendel J.F."/>
        </authorList>
    </citation>
    <scope>NUCLEOTIDE SEQUENCE [LARGE SCALE GENOMIC DNA]</scope>
    <source>
        <strain evidence="2">8</strain>
        <tissue evidence="2">Leaf</tissue>
    </source>
</reference>
<evidence type="ECO:0000313" key="3">
    <source>
        <dbReference type="Proteomes" id="UP000593578"/>
    </source>
</evidence>
<protein>
    <submittedName>
        <fullName evidence="2">Uncharacterized protein</fullName>
    </submittedName>
</protein>
<name>A0A7J8P3S4_GOSRA</name>
<accession>A0A7J8P3S4</accession>
<proteinExistence type="predicted"/>